<dbReference type="Pfam" id="PF11739">
    <property type="entry name" value="YdbH-like"/>
    <property type="match status" value="1"/>
</dbReference>
<dbReference type="Proteomes" id="UP000278035">
    <property type="component" value="Chromosome"/>
</dbReference>
<dbReference type="KEGG" id="slj:EGC82_13320"/>
<gene>
    <name evidence="1" type="ORF">EGC82_13320</name>
</gene>
<evidence type="ECO:0000313" key="2">
    <source>
        <dbReference type="Proteomes" id="UP000278035"/>
    </source>
</evidence>
<accession>A0A3G8LVV8</accession>
<evidence type="ECO:0000313" key="1">
    <source>
        <dbReference type="EMBL" id="AZG73657.1"/>
    </source>
</evidence>
<reference evidence="2" key="1">
    <citation type="submission" date="2018-11" db="EMBL/GenBank/DDBJ databases">
        <title>Shewanella sp. M2.</title>
        <authorList>
            <person name="Hwang Y.J."/>
            <person name="Hwang C.Y."/>
        </authorList>
    </citation>
    <scope>NUCLEOTIDE SEQUENCE [LARGE SCALE GENOMIC DNA]</scope>
    <source>
        <strain evidence="2">LMG 19866</strain>
    </source>
</reference>
<dbReference type="OrthoDB" id="5596796at2"/>
<organism evidence="1 2">
    <name type="scientific">Shewanella livingstonensis</name>
    <dbReference type="NCBI Taxonomy" id="150120"/>
    <lineage>
        <taxon>Bacteria</taxon>
        <taxon>Pseudomonadati</taxon>
        <taxon>Pseudomonadota</taxon>
        <taxon>Gammaproteobacteria</taxon>
        <taxon>Alteromonadales</taxon>
        <taxon>Shewanellaceae</taxon>
        <taxon>Shewanella</taxon>
    </lineage>
</organism>
<sequence>MENSRHGSPEGLIEVAGNPAIDQLELSQPYLGLVFTALEHLNYSELSSSFDMTTNGDAVINLSVKGNSRGIERPVHLNYTHQENLMQLYKSTQIGVQLQNKIEAKVQ</sequence>
<dbReference type="RefSeq" id="WP_124731196.1">
    <property type="nucleotide sequence ID" value="NZ_CP034015.1"/>
</dbReference>
<dbReference type="InterPro" id="IPR021730">
    <property type="entry name" value="YdbH"/>
</dbReference>
<keyword evidence="2" id="KW-1185">Reference proteome</keyword>
<dbReference type="AlphaFoldDB" id="A0A3G8LVV8"/>
<dbReference type="EMBL" id="CP034015">
    <property type="protein sequence ID" value="AZG73657.1"/>
    <property type="molecule type" value="Genomic_DNA"/>
</dbReference>
<name>A0A3G8LVV8_9GAMM</name>
<protein>
    <submittedName>
        <fullName evidence="1">Uncharacterized protein</fullName>
    </submittedName>
</protein>
<proteinExistence type="predicted"/>